<sequence>MNHKHRKEIFHILNQLDQYPKKLIKRANYKKKELYLRCLYGALATFVAAIIAGGLSLILSENIYLQLFALICLLISELLIIAAQILEIVFERKDILKFISQPSKVFLENANITTRIDMKFIPALLNFPREDIDLVKIEIAHERAHIEKRVAVVCGPIDKLGFFPSLLVTAILIIDKLPDPKTHKILIIGNNFHELIVGLVLIIMIFQFFSIFVHGAAAKLERIVQLLEHVSKLQKEMQVPKEKDEKTDSNHTKTSK</sequence>
<dbReference type="Proteomes" id="UP000253940">
    <property type="component" value="Chromosome"/>
</dbReference>
<organism evidence="3 4">
    <name type="scientific">Aquirhabdus parva</name>
    <dbReference type="NCBI Taxonomy" id="2283318"/>
    <lineage>
        <taxon>Bacteria</taxon>
        <taxon>Pseudomonadati</taxon>
        <taxon>Pseudomonadota</taxon>
        <taxon>Gammaproteobacteria</taxon>
        <taxon>Moraxellales</taxon>
        <taxon>Moraxellaceae</taxon>
        <taxon>Aquirhabdus</taxon>
    </lineage>
</organism>
<feature type="transmembrane region" description="Helical" evidence="2">
    <location>
        <begin position="34"/>
        <end position="59"/>
    </location>
</feature>
<evidence type="ECO:0000256" key="2">
    <source>
        <dbReference type="SAM" id="Phobius"/>
    </source>
</evidence>
<keyword evidence="2" id="KW-0472">Membrane</keyword>
<keyword evidence="2" id="KW-1133">Transmembrane helix</keyword>
<name>A0A345P9Q5_9GAMM</name>
<feature type="transmembrane region" description="Helical" evidence="2">
    <location>
        <begin position="65"/>
        <end position="90"/>
    </location>
</feature>
<evidence type="ECO:0000313" key="3">
    <source>
        <dbReference type="EMBL" id="AXI04014.1"/>
    </source>
</evidence>
<keyword evidence="2" id="KW-0812">Transmembrane</keyword>
<feature type="region of interest" description="Disordered" evidence="1">
    <location>
        <begin position="237"/>
        <end position="256"/>
    </location>
</feature>
<dbReference type="OrthoDB" id="6893610at2"/>
<reference evidence="3 4" key="1">
    <citation type="submission" date="2018-07" db="EMBL/GenBank/DDBJ databases">
        <title>Genome sequencing of Moraxellaceae gen. HYN0046.</title>
        <authorList>
            <person name="Kim M."/>
            <person name="Yi H."/>
        </authorList>
    </citation>
    <scope>NUCLEOTIDE SEQUENCE [LARGE SCALE GENOMIC DNA]</scope>
    <source>
        <strain evidence="3 4">HYN0046</strain>
    </source>
</reference>
<dbReference type="RefSeq" id="WP_114900122.1">
    <property type="nucleotide sequence ID" value="NZ_CP031222.1"/>
</dbReference>
<proteinExistence type="predicted"/>
<gene>
    <name evidence="3" type="ORF">HYN46_14890</name>
</gene>
<protein>
    <submittedName>
        <fullName evidence="3">Uncharacterized protein</fullName>
    </submittedName>
</protein>
<evidence type="ECO:0000313" key="4">
    <source>
        <dbReference type="Proteomes" id="UP000253940"/>
    </source>
</evidence>
<dbReference type="EMBL" id="CP031222">
    <property type="protein sequence ID" value="AXI04014.1"/>
    <property type="molecule type" value="Genomic_DNA"/>
</dbReference>
<feature type="transmembrane region" description="Helical" evidence="2">
    <location>
        <begin position="194"/>
        <end position="213"/>
    </location>
</feature>
<accession>A0A345P9Q5</accession>
<keyword evidence="4" id="KW-1185">Reference proteome</keyword>
<evidence type="ECO:0000256" key="1">
    <source>
        <dbReference type="SAM" id="MobiDB-lite"/>
    </source>
</evidence>
<dbReference type="AlphaFoldDB" id="A0A345P9Q5"/>
<dbReference type="KEGG" id="mbah:HYN46_14890"/>
<feature type="transmembrane region" description="Helical" evidence="2">
    <location>
        <begin position="150"/>
        <end position="174"/>
    </location>
</feature>